<name>A0A0G4QIB3_PROVU</name>
<feature type="chain" id="PRO_5030007121" evidence="1">
    <location>
        <begin position="25"/>
        <end position="67"/>
    </location>
</feature>
<organism evidence="2 3">
    <name type="scientific">Proteus vulgaris</name>
    <dbReference type="NCBI Taxonomy" id="585"/>
    <lineage>
        <taxon>Bacteria</taxon>
        <taxon>Pseudomonadati</taxon>
        <taxon>Pseudomonadota</taxon>
        <taxon>Gammaproteobacteria</taxon>
        <taxon>Enterobacterales</taxon>
        <taxon>Morganellaceae</taxon>
        <taxon>Proteus</taxon>
    </lineage>
</organism>
<accession>A0A0G4QIB3</accession>
<reference evidence="2 3" key="1">
    <citation type="submission" date="2018-06" db="EMBL/GenBank/DDBJ databases">
        <authorList>
            <consortium name="Pathogen Informatics"/>
            <person name="Doyle S."/>
        </authorList>
    </citation>
    <scope>NUCLEOTIDE SEQUENCE [LARGE SCALE GENOMIC DNA]</scope>
    <source>
        <strain evidence="2 3">NCTC10376</strain>
    </source>
</reference>
<sequence>MSKIVISVLVIAVLNLLSINTVSAQNYPCSGKKGGVSHCENGKFICNDGSTSKSKRVCTDESDTKKK</sequence>
<feature type="signal peptide" evidence="1">
    <location>
        <begin position="1"/>
        <end position="24"/>
    </location>
</feature>
<protein>
    <submittedName>
        <fullName evidence="2">Uncharacterized protein</fullName>
    </submittedName>
</protein>
<proteinExistence type="predicted"/>
<dbReference type="EMBL" id="UGTW01000001">
    <property type="protein sequence ID" value="SUC15883.1"/>
    <property type="molecule type" value="Genomic_DNA"/>
</dbReference>
<evidence type="ECO:0000256" key="1">
    <source>
        <dbReference type="SAM" id="SignalP"/>
    </source>
</evidence>
<evidence type="ECO:0000313" key="2">
    <source>
        <dbReference type="EMBL" id="SUC15883.1"/>
    </source>
</evidence>
<dbReference type="AlphaFoldDB" id="A0A0G4QIB3"/>
<evidence type="ECO:0000313" key="3">
    <source>
        <dbReference type="Proteomes" id="UP000254331"/>
    </source>
</evidence>
<dbReference type="SUPFAM" id="SSF100897">
    <property type="entry name" value="Plant proteinase inhibitors"/>
    <property type="match status" value="1"/>
</dbReference>
<keyword evidence="1" id="KW-0732">Signal</keyword>
<gene>
    <name evidence="2" type="ORF">NCTC10376_01765</name>
</gene>
<dbReference type="Proteomes" id="UP000254331">
    <property type="component" value="Unassembled WGS sequence"/>
</dbReference>
<dbReference type="RefSeq" id="WP_064505875.1">
    <property type="nucleotide sequence ID" value="NZ_CVRZ01000017.1"/>
</dbReference>